<dbReference type="InterPro" id="IPR018152">
    <property type="entry name" value="SOD_Cu/Zn_BS"/>
</dbReference>
<dbReference type="SUPFAM" id="SSF49329">
    <property type="entry name" value="Cu,Zn superoxide dismutase-like"/>
    <property type="match status" value="1"/>
</dbReference>
<dbReference type="EC" id="1.15.1.1" evidence="2"/>
<comment type="caution">
    <text evidence="6">The sequence shown here is derived from an EMBL/GenBank/DDBJ whole genome shotgun (WGS) entry which is preliminary data.</text>
</comment>
<feature type="signal peptide" evidence="4">
    <location>
        <begin position="1"/>
        <end position="25"/>
    </location>
</feature>
<keyword evidence="2" id="KW-0862">Zinc</keyword>
<dbReference type="PROSITE" id="PS00087">
    <property type="entry name" value="SOD_CU_ZN_1"/>
    <property type="match status" value="1"/>
</dbReference>
<proteinExistence type="inferred from homology"/>
<dbReference type="RefSeq" id="WP_163087179.1">
    <property type="nucleotide sequence ID" value="NZ_JAAAWN010000022.1"/>
</dbReference>
<dbReference type="GO" id="GO:0004784">
    <property type="term" value="F:superoxide dismutase activity"/>
    <property type="evidence" value="ECO:0007669"/>
    <property type="project" value="UniProtKB-EC"/>
</dbReference>
<dbReference type="PROSITE" id="PS00332">
    <property type="entry name" value="SOD_CU_ZN_2"/>
    <property type="match status" value="1"/>
</dbReference>
<dbReference type="EMBL" id="JAAAWN010000022">
    <property type="protein sequence ID" value="NDV92437.1"/>
    <property type="molecule type" value="Genomic_DNA"/>
</dbReference>
<evidence type="ECO:0000259" key="5">
    <source>
        <dbReference type="Pfam" id="PF00080"/>
    </source>
</evidence>
<dbReference type="PANTHER" id="PTHR10003">
    <property type="entry name" value="SUPEROXIDE DISMUTASE CU-ZN -RELATED"/>
    <property type="match status" value="1"/>
</dbReference>
<dbReference type="Pfam" id="PF00080">
    <property type="entry name" value="Sod_Cu"/>
    <property type="match status" value="1"/>
</dbReference>
<keyword evidence="2" id="KW-0186">Copper</keyword>
<dbReference type="GO" id="GO:0005507">
    <property type="term" value="F:copper ion binding"/>
    <property type="evidence" value="ECO:0007669"/>
    <property type="project" value="InterPro"/>
</dbReference>
<comment type="similarity">
    <text evidence="1 2">Belongs to the Cu-Zn superoxide dismutase family.</text>
</comment>
<dbReference type="AlphaFoldDB" id="A0A7X5LN39"/>
<dbReference type="CDD" id="cd00305">
    <property type="entry name" value="Cu-Zn_Superoxide_Dismutase"/>
    <property type="match status" value="1"/>
</dbReference>
<reference evidence="6 7" key="1">
    <citation type="submission" date="2020-01" db="EMBL/GenBank/DDBJ databases">
        <authorList>
            <person name="Chen J."/>
            <person name="Zhu S."/>
            <person name="Yang J."/>
        </authorList>
    </citation>
    <scope>NUCLEOTIDE SEQUENCE [LARGE SCALE GENOMIC DNA]</scope>
    <source>
        <strain evidence="6 7">345S023</strain>
    </source>
</reference>
<comment type="cofactor">
    <cofactor evidence="2">
        <name>Zn(2+)</name>
        <dbReference type="ChEBI" id="CHEBI:29105"/>
    </cofactor>
    <text evidence="2">Binds 1 zinc ion per subunit.</text>
</comment>
<gene>
    <name evidence="6" type="ORF">GTH32_14760</name>
</gene>
<evidence type="ECO:0000256" key="1">
    <source>
        <dbReference type="ARBA" id="ARBA00010457"/>
    </source>
</evidence>
<keyword evidence="2" id="KW-0479">Metal-binding</keyword>
<keyword evidence="4" id="KW-0732">Signal</keyword>
<evidence type="ECO:0000256" key="3">
    <source>
        <dbReference type="SAM" id="MobiDB-lite"/>
    </source>
</evidence>
<dbReference type="Proteomes" id="UP000470213">
    <property type="component" value="Unassembled WGS sequence"/>
</dbReference>
<comment type="cofactor">
    <cofactor evidence="2">
        <name>Cu cation</name>
        <dbReference type="ChEBI" id="CHEBI:23378"/>
    </cofactor>
    <text evidence="2">Binds 1 copper ion per subunit.</text>
</comment>
<feature type="chain" id="PRO_5031046691" description="Superoxide dismutase [Cu-Zn]" evidence="4">
    <location>
        <begin position="26"/>
        <end position="181"/>
    </location>
</feature>
<feature type="region of interest" description="Disordered" evidence="3">
    <location>
        <begin position="92"/>
        <end position="127"/>
    </location>
</feature>
<evidence type="ECO:0000313" key="6">
    <source>
        <dbReference type="EMBL" id="NDV92437.1"/>
    </source>
</evidence>
<dbReference type="InterPro" id="IPR001424">
    <property type="entry name" value="SOD_Cu_Zn_dom"/>
</dbReference>
<dbReference type="Gene3D" id="2.60.40.200">
    <property type="entry name" value="Superoxide dismutase, copper/zinc binding domain"/>
    <property type="match status" value="1"/>
</dbReference>
<name>A0A7X5LN39_9ALTE</name>
<comment type="catalytic activity">
    <reaction evidence="2">
        <text>2 superoxide + 2 H(+) = H2O2 + O2</text>
        <dbReference type="Rhea" id="RHEA:20696"/>
        <dbReference type="ChEBI" id="CHEBI:15378"/>
        <dbReference type="ChEBI" id="CHEBI:15379"/>
        <dbReference type="ChEBI" id="CHEBI:16240"/>
        <dbReference type="ChEBI" id="CHEBI:18421"/>
        <dbReference type="EC" id="1.15.1.1"/>
    </reaction>
</comment>
<evidence type="ECO:0000256" key="2">
    <source>
        <dbReference type="RuleBase" id="RU000393"/>
    </source>
</evidence>
<keyword evidence="2" id="KW-0560">Oxidoreductase</keyword>
<accession>A0A7X5LN39</accession>
<organism evidence="6 7">
    <name type="scientific">Alteromonas profundi</name>
    <dbReference type="NCBI Taxonomy" id="2696062"/>
    <lineage>
        <taxon>Bacteria</taxon>
        <taxon>Pseudomonadati</taxon>
        <taxon>Pseudomonadota</taxon>
        <taxon>Gammaproteobacteria</taxon>
        <taxon>Alteromonadales</taxon>
        <taxon>Alteromonadaceae</taxon>
        <taxon>Alteromonas/Salinimonas group</taxon>
        <taxon>Alteromonas</taxon>
    </lineage>
</organism>
<dbReference type="NCBIfam" id="NF007628">
    <property type="entry name" value="PRK10290.1"/>
    <property type="match status" value="1"/>
</dbReference>
<dbReference type="InterPro" id="IPR036423">
    <property type="entry name" value="SOD-like_Cu/Zn_dom_sf"/>
</dbReference>
<protein>
    <recommendedName>
        <fullName evidence="2">Superoxide dismutase [Cu-Zn]</fullName>
        <ecNumber evidence="2">1.15.1.1</ecNumber>
    </recommendedName>
</protein>
<evidence type="ECO:0000313" key="7">
    <source>
        <dbReference type="Proteomes" id="UP000470213"/>
    </source>
</evidence>
<evidence type="ECO:0000256" key="4">
    <source>
        <dbReference type="SAM" id="SignalP"/>
    </source>
</evidence>
<sequence>MKRRSLTALVGAVSLALSSVGIAVAGEADTTNVMMKNLKTDSSIGTIQVREHDDDGVVFTPDLSGLTPGAHGFHIHENGDCSATMKNGKKVPGGAAGGHYDPEHTGHHKEPWSESGHEGDLPALYVDENGNATKPVFAPELDLEDIHGKAIMIHAGGDNYSDQPKKLGGGGPRVACGVIAE</sequence>
<keyword evidence="7" id="KW-1185">Reference proteome</keyword>
<comment type="function">
    <text evidence="2">Destroys radicals which are normally produced within the cells and which are toxic to biological systems.</text>
</comment>
<dbReference type="InterPro" id="IPR024134">
    <property type="entry name" value="SOD_Cu/Zn_/chaperone"/>
</dbReference>
<feature type="compositionally biased region" description="Basic and acidic residues" evidence="3">
    <location>
        <begin position="100"/>
        <end position="120"/>
    </location>
</feature>
<feature type="domain" description="Superoxide dismutase copper/zinc binding" evidence="5">
    <location>
        <begin position="45"/>
        <end position="179"/>
    </location>
</feature>